<feature type="transmembrane region" description="Helical" evidence="16">
    <location>
        <begin position="310"/>
        <end position="329"/>
    </location>
</feature>
<evidence type="ECO:0000256" key="3">
    <source>
        <dbReference type="ARBA" id="ARBA00022475"/>
    </source>
</evidence>
<name>A0A0R2U313_9GAMM</name>
<evidence type="ECO:0000313" key="18">
    <source>
        <dbReference type="Proteomes" id="UP000051213"/>
    </source>
</evidence>
<dbReference type="PANTHER" id="PTHR30474">
    <property type="entry name" value="CELL CYCLE PROTEIN"/>
    <property type="match status" value="1"/>
</dbReference>
<keyword evidence="4 16" id="KW-0132">Cell division</keyword>
<dbReference type="InterPro" id="IPR001182">
    <property type="entry name" value="FtsW/RodA"/>
</dbReference>
<dbReference type="GO" id="GO:0008955">
    <property type="term" value="F:peptidoglycan glycosyltransferase activity"/>
    <property type="evidence" value="ECO:0007669"/>
    <property type="project" value="UniProtKB-UniRule"/>
</dbReference>
<evidence type="ECO:0000313" key="17">
    <source>
        <dbReference type="EMBL" id="KRO93831.1"/>
    </source>
</evidence>
<keyword evidence="5 16" id="KW-0328">Glycosyltransferase</keyword>
<sequence length="392" mass="43395">MIVTLPLNFNRSRARRWHVDMPLLLPVLALISIGFVMIGSASFSFADHRLGDELFFVKRHLAYLVVGAAAMMTCFFVRPSFWSTYARLWMVIAVVLLVLVLIPGVGRELNGSRRWLSFGGFTVQVSELAKVATVVFLATYLDQHRETLGGSWAGFFKLMGVIGVLSLLLIQEPDFGSVVVLGSTFMVLIFLGGAKLRQYFLIIAVGLALLWILKDSAPYRVARLTAYLDPWSDQFNSGYQLTQSLIAFGRGEWFGVGLGQSVQKMLYLPEAHTDFVFAIFAEEFGFLGVLCLVGLYCLMVSRIFSLSRKAIAVQSWYAAFVLIGFGLLISGQTFINLGVNAGLLPTKGLTLPFVSYGGSSLMVCCAMIGMMLRFGHDLHEPQVDNRRSRYAG</sequence>
<comment type="subcellular location">
    <subcellularLocation>
        <location evidence="16">Cell inner membrane</location>
        <topology evidence="16">Multi-pass membrane protein</topology>
    </subcellularLocation>
    <subcellularLocation>
        <location evidence="1">Cell membrane</location>
        <topology evidence="1">Multi-pass membrane protein</topology>
    </subcellularLocation>
    <text evidence="16">Localizes to the division septum.</text>
</comment>
<keyword evidence="16" id="KW-0997">Cell inner membrane</keyword>
<keyword evidence="11 16" id="KW-0472">Membrane</keyword>
<dbReference type="GO" id="GO:0015648">
    <property type="term" value="F:lipid-linked peptidoglycan transporter activity"/>
    <property type="evidence" value="ECO:0007669"/>
    <property type="project" value="TreeGrafter"/>
</dbReference>
<keyword evidence="6 16" id="KW-0808">Transferase</keyword>
<reference evidence="17 18" key="1">
    <citation type="submission" date="2015-10" db="EMBL/GenBank/DDBJ databases">
        <title>Metagenome-Assembled Genomes uncover a global brackish microbiome.</title>
        <authorList>
            <person name="Hugerth L.W."/>
            <person name="Larsson J."/>
            <person name="Alneberg J."/>
            <person name="Lindh M.V."/>
            <person name="Legrand C."/>
            <person name="Pinhassi J."/>
            <person name="Andersson A.F."/>
        </authorList>
    </citation>
    <scope>NUCLEOTIDE SEQUENCE [LARGE SCALE GENOMIC DNA]</scope>
    <source>
        <strain evidence="17">BACL26 MAG-121220-bin70</strain>
    </source>
</reference>
<accession>A0A0R2U313</accession>
<evidence type="ECO:0000256" key="9">
    <source>
        <dbReference type="ARBA" id="ARBA00022984"/>
    </source>
</evidence>
<evidence type="ECO:0000256" key="13">
    <source>
        <dbReference type="ARBA" id="ARBA00023316"/>
    </source>
</evidence>
<comment type="pathway">
    <text evidence="2 16">Cell wall biogenesis; peptidoglycan biosynthesis.</text>
</comment>
<dbReference type="GO" id="GO:0005886">
    <property type="term" value="C:plasma membrane"/>
    <property type="evidence" value="ECO:0007669"/>
    <property type="project" value="UniProtKB-SubCell"/>
</dbReference>
<evidence type="ECO:0000256" key="4">
    <source>
        <dbReference type="ARBA" id="ARBA00022618"/>
    </source>
</evidence>
<comment type="similarity">
    <text evidence="14 16">Belongs to the SEDS family. FtsW subfamily.</text>
</comment>
<dbReference type="GO" id="GO:0071555">
    <property type="term" value="P:cell wall organization"/>
    <property type="evidence" value="ECO:0007669"/>
    <property type="project" value="UniProtKB-KW"/>
</dbReference>
<feature type="transmembrane region" description="Helical" evidence="16">
    <location>
        <begin position="118"/>
        <end position="141"/>
    </location>
</feature>
<dbReference type="Proteomes" id="UP000051213">
    <property type="component" value="Unassembled WGS sequence"/>
</dbReference>
<dbReference type="GO" id="GO:0032153">
    <property type="term" value="C:cell division site"/>
    <property type="evidence" value="ECO:0007669"/>
    <property type="project" value="UniProtKB-UniRule"/>
</dbReference>
<feature type="transmembrane region" description="Helical" evidence="16">
    <location>
        <begin position="148"/>
        <end position="169"/>
    </location>
</feature>
<dbReference type="EMBL" id="LICA01000206">
    <property type="protein sequence ID" value="KRO93831.1"/>
    <property type="molecule type" value="Genomic_DNA"/>
</dbReference>
<dbReference type="AlphaFoldDB" id="A0A0R2U313"/>
<feature type="transmembrane region" description="Helical" evidence="16">
    <location>
        <begin position="349"/>
        <end position="372"/>
    </location>
</feature>
<evidence type="ECO:0000256" key="6">
    <source>
        <dbReference type="ARBA" id="ARBA00022679"/>
    </source>
</evidence>
<dbReference type="GO" id="GO:0043093">
    <property type="term" value="P:FtsZ-dependent cytokinesis"/>
    <property type="evidence" value="ECO:0007669"/>
    <property type="project" value="UniProtKB-UniRule"/>
</dbReference>
<keyword evidence="7 16" id="KW-0812">Transmembrane</keyword>
<evidence type="ECO:0000256" key="1">
    <source>
        <dbReference type="ARBA" id="ARBA00004651"/>
    </source>
</evidence>
<keyword evidence="8 16" id="KW-0133">Cell shape</keyword>
<evidence type="ECO:0000256" key="14">
    <source>
        <dbReference type="ARBA" id="ARBA00038053"/>
    </source>
</evidence>
<dbReference type="GO" id="GO:0009252">
    <property type="term" value="P:peptidoglycan biosynthetic process"/>
    <property type="evidence" value="ECO:0007669"/>
    <property type="project" value="UniProtKB-UniRule"/>
</dbReference>
<keyword evidence="3 16" id="KW-1003">Cell membrane</keyword>
<feature type="transmembrane region" description="Helical" evidence="16">
    <location>
        <begin position="21"/>
        <end position="41"/>
    </location>
</feature>
<comment type="catalytic activity">
    <reaction evidence="15 16">
        <text>[GlcNAc-(1-&gt;4)-Mur2Ac(oyl-L-Ala-gamma-D-Glu-L-Lys-D-Ala-D-Ala)](n)-di-trans,octa-cis-undecaprenyl diphosphate + beta-D-GlcNAc-(1-&gt;4)-Mur2Ac(oyl-L-Ala-gamma-D-Glu-L-Lys-D-Ala-D-Ala)-di-trans,octa-cis-undecaprenyl diphosphate = [GlcNAc-(1-&gt;4)-Mur2Ac(oyl-L-Ala-gamma-D-Glu-L-Lys-D-Ala-D-Ala)](n+1)-di-trans,octa-cis-undecaprenyl diphosphate + di-trans,octa-cis-undecaprenyl diphosphate + H(+)</text>
        <dbReference type="Rhea" id="RHEA:23708"/>
        <dbReference type="Rhea" id="RHEA-COMP:9602"/>
        <dbReference type="Rhea" id="RHEA-COMP:9603"/>
        <dbReference type="ChEBI" id="CHEBI:15378"/>
        <dbReference type="ChEBI" id="CHEBI:58405"/>
        <dbReference type="ChEBI" id="CHEBI:60033"/>
        <dbReference type="ChEBI" id="CHEBI:78435"/>
        <dbReference type="EC" id="2.4.99.28"/>
    </reaction>
</comment>
<feature type="transmembrane region" description="Helical" evidence="16">
    <location>
        <begin position="88"/>
        <end position="106"/>
    </location>
</feature>
<evidence type="ECO:0000256" key="7">
    <source>
        <dbReference type="ARBA" id="ARBA00022692"/>
    </source>
</evidence>
<dbReference type="GO" id="GO:0008360">
    <property type="term" value="P:regulation of cell shape"/>
    <property type="evidence" value="ECO:0007669"/>
    <property type="project" value="UniProtKB-KW"/>
</dbReference>
<feature type="transmembrane region" description="Helical" evidence="16">
    <location>
        <begin position="275"/>
        <end position="298"/>
    </location>
</feature>
<evidence type="ECO:0000256" key="8">
    <source>
        <dbReference type="ARBA" id="ARBA00022960"/>
    </source>
</evidence>
<comment type="function">
    <text evidence="16">Peptidoglycan polymerase that is essential for cell division.</text>
</comment>
<keyword evidence="13 16" id="KW-0961">Cell wall biogenesis/degradation</keyword>
<organism evidence="17 18">
    <name type="scientific">SAR92 bacterium BACL26 MAG-121220-bin70</name>
    <dbReference type="NCBI Taxonomy" id="1655626"/>
    <lineage>
        <taxon>Bacteria</taxon>
        <taxon>Pseudomonadati</taxon>
        <taxon>Pseudomonadota</taxon>
        <taxon>Gammaproteobacteria</taxon>
        <taxon>Cellvibrionales</taxon>
        <taxon>Porticoccaceae</taxon>
        <taxon>SAR92 clade</taxon>
    </lineage>
</organism>
<dbReference type="NCBIfam" id="TIGR02614">
    <property type="entry name" value="ftsW"/>
    <property type="match status" value="1"/>
</dbReference>
<dbReference type="Pfam" id="PF01098">
    <property type="entry name" value="FTSW_RODA_SPOVE"/>
    <property type="match status" value="1"/>
</dbReference>
<evidence type="ECO:0000256" key="11">
    <source>
        <dbReference type="ARBA" id="ARBA00023136"/>
    </source>
</evidence>
<gene>
    <name evidence="16" type="primary">ftsW</name>
    <name evidence="17" type="ORF">ABS24_05165</name>
</gene>
<dbReference type="PANTHER" id="PTHR30474:SF2">
    <property type="entry name" value="PEPTIDOGLYCAN GLYCOSYLTRANSFERASE FTSW-RELATED"/>
    <property type="match status" value="1"/>
</dbReference>
<protein>
    <recommendedName>
        <fullName evidence="16">Probable peptidoglycan glycosyltransferase FtsW</fullName>
        <shortName evidence="16">PGT</shortName>
        <ecNumber evidence="16">2.4.99.28</ecNumber>
    </recommendedName>
    <alternativeName>
        <fullName evidence="16">Cell division protein FtsW</fullName>
    </alternativeName>
    <alternativeName>
        <fullName evidence="16">Cell wall polymerase</fullName>
    </alternativeName>
    <alternativeName>
        <fullName evidence="16">Peptidoglycan polymerase</fullName>
        <shortName evidence="16">PG polymerase</shortName>
    </alternativeName>
</protein>
<evidence type="ECO:0000256" key="10">
    <source>
        <dbReference type="ARBA" id="ARBA00022989"/>
    </source>
</evidence>
<feature type="transmembrane region" description="Helical" evidence="16">
    <location>
        <begin position="61"/>
        <end position="81"/>
    </location>
</feature>
<evidence type="ECO:0000256" key="16">
    <source>
        <dbReference type="HAMAP-Rule" id="MF_00913"/>
    </source>
</evidence>
<evidence type="ECO:0000256" key="12">
    <source>
        <dbReference type="ARBA" id="ARBA00023306"/>
    </source>
</evidence>
<dbReference type="InterPro" id="IPR013437">
    <property type="entry name" value="FtsW"/>
</dbReference>
<evidence type="ECO:0000256" key="2">
    <source>
        <dbReference type="ARBA" id="ARBA00004752"/>
    </source>
</evidence>
<comment type="caution">
    <text evidence="17">The sequence shown here is derived from an EMBL/GenBank/DDBJ whole genome shotgun (WGS) entry which is preliminary data.</text>
</comment>
<dbReference type="HAMAP" id="MF_00913">
    <property type="entry name" value="PGT_FtsW_proteobact"/>
    <property type="match status" value="1"/>
</dbReference>
<dbReference type="InterPro" id="IPR018365">
    <property type="entry name" value="Cell_cycle_FtsW-rel_CS"/>
</dbReference>
<feature type="transmembrane region" description="Helical" evidence="16">
    <location>
        <begin position="199"/>
        <end position="214"/>
    </location>
</feature>
<evidence type="ECO:0000256" key="15">
    <source>
        <dbReference type="ARBA" id="ARBA00049902"/>
    </source>
</evidence>
<keyword evidence="9 16" id="KW-0573">Peptidoglycan synthesis</keyword>
<keyword evidence="10 16" id="KW-1133">Transmembrane helix</keyword>
<proteinExistence type="inferred from homology"/>
<evidence type="ECO:0000256" key="5">
    <source>
        <dbReference type="ARBA" id="ARBA00022676"/>
    </source>
</evidence>
<dbReference type="UniPathway" id="UPA00219"/>
<keyword evidence="12 16" id="KW-0131">Cell cycle</keyword>
<dbReference type="EC" id="2.4.99.28" evidence="16"/>
<feature type="transmembrane region" description="Helical" evidence="16">
    <location>
        <begin position="175"/>
        <end position="192"/>
    </location>
</feature>
<dbReference type="PROSITE" id="PS00428">
    <property type="entry name" value="FTSW_RODA_SPOVE"/>
    <property type="match status" value="1"/>
</dbReference>